<keyword evidence="1" id="KW-0732">Signal</keyword>
<dbReference type="PANTHER" id="PTHR35340">
    <property type="entry name" value="PQQ ENZYME REPEAT PROTEIN-RELATED"/>
    <property type="match status" value="1"/>
</dbReference>
<gene>
    <name evidence="2" type="ORF">FE257_010925</name>
</gene>
<sequence length="591" mass="65530">MALVLLTTVYLSLMLATGRVWAEQSHEDYTWPNQTYITSRLQPPYVNITKHGKSEPGYLFLTPTDRVIGKHARPTIIDSDGELIWQGTSNNATGLKPQIYQGKPVITYWEGERPSVGAWAGSVVVMNGTYDEIARVSVSRSEGLSNPGTPDYKWSFIDMHESTMTAQGTMLAIAPNTTQADLRPVGGDSDSSVTDCVVYEGQNGGDFTLGRGTQFCWQHDARVYQETEDLITLSLMNNDNVYYDHGAHATTGLLLDVNIRQMTETLNRRVFDADDQIYSTQEGNMQKLGNGHLLVAYGLIPKIKEFDANGACVMTAQFAAYHESNALMDSYRVLKSTWVGTPRTLPSVSACMADETIRVYVSWNGATDIQKWEIFLGMSRRDMEHVHTAIRNGFETVIEVEKVDMGAGLEHELKKLATKTKYLAVLSPPPGGYADTIRDINASNVVVLDHYSSPWDIPNLRGKCDEFYGRQNAKSLLILEALGLDPFNTSHFVWLDARVAIYEGTGFDHYDMATVGWTHPVAIGKAYDAMHDPDPIFFALTYLLRTPDTPYWPAVSSNASEIGGHTLSSWWLPAGPQIGDGSCSPRTPYSC</sequence>
<protein>
    <submittedName>
        <fullName evidence="2">Uncharacterized protein</fullName>
    </submittedName>
</protein>
<proteinExistence type="predicted"/>
<feature type="signal peptide" evidence="1">
    <location>
        <begin position="1"/>
        <end position="22"/>
    </location>
</feature>
<evidence type="ECO:0000313" key="2">
    <source>
        <dbReference type="EMBL" id="KAF9893613.1"/>
    </source>
</evidence>
<dbReference type="Proteomes" id="UP001194746">
    <property type="component" value="Unassembled WGS sequence"/>
</dbReference>
<dbReference type="InterPro" id="IPR039535">
    <property type="entry name" value="ASST-like"/>
</dbReference>
<dbReference type="AlphaFoldDB" id="A0AAD4CXI9"/>
<name>A0AAD4CXI9_ASPNN</name>
<accession>A0AAD4CXI9</accession>
<dbReference type="InterPro" id="IPR053143">
    <property type="entry name" value="Arylsulfate_ST"/>
</dbReference>
<keyword evidence="3" id="KW-1185">Reference proteome</keyword>
<comment type="caution">
    <text evidence="2">The sequence shown here is derived from an EMBL/GenBank/DDBJ whole genome shotgun (WGS) entry which is preliminary data.</text>
</comment>
<dbReference type="EMBL" id="VCAU01000007">
    <property type="protein sequence ID" value="KAF9893613.1"/>
    <property type="molecule type" value="Genomic_DNA"/>
</dbReference>
<evidence type="ECO:0000313" key="3">
    <source>
        <dbReference type="Proteomes" id="UP001194746"/>
    </source>
</evidence>
<dbReference type="Pfam" id="PF14269">
    <property type="entry name" value="Arylsulfotran_2"/>
    <property type="match status" value="1"/>
</dbReference>
<reference evidence="2" key="2">
    <citation type="submission" date="2020-02" db="EMBL/GenBank/DDBJ databases">
        <authorList>
            <person name="Gilchrist C.L.M."/>
            <person name="Chooi Y.-H."/>
        </authorList>
    </citation>
    <scope>NUCLEOTIDE SEQUENCE</scope>
    <source>
        <strain evidence="2">MST-FP2251</strain>
    </source>
</reference>
<feature type="chain" id="PRO_5041906624" evidence="1">
    <location>
        <begin position="23"/>
        <end position="591"/>
    </location>
</feature>
<dbReference type="PANTHER" id="PTHR35340:SF6">
    <property type="entry name" value="ASST-DOMAIN-CONTAINING PROTEIN"/>
    <property type="match status" value="1"/>
</dbReference>
<organism evidence="2 3">
    <name type="scientific">Aspergillus nanangensis</name>
    <dbReference type="NCBI Taxonomy" id="2582783"/>
    <lineage>
        <taxon>Eukaryota</taxon>
        <taxon>Fungi</taxon>
        <taxon>Dikarya</taxon>
        <taxon>Ascomycota</taxon>
        <taxon>Pezizomycotina</taxon>
        <taxon>Eurotiomycetes</taxon>
        <taxon>Eurotiomycetidae</taxon>
        <taxon>Eurotiales</taxon>
        <taxon>Aspergillaceae</taxon>
        <taxon>Aspergillus</taxon>
        <taxon>Aspergillus subgen. Circumdati</taxon>
    </lineage>
</organism>
<reference evidence="2" key="1">
    <citation type="journal article" date="2019" name="Beilstein J. Org. Chem.">
        <title>Nanangenines: drimane sesquiterpenoids as the dominant metabolite cohort of a novel Australian fungus, Aspergillus nanangensis.</title>
        <authorList>
            <person name="Lacey H.J."/>
            <person name="Gilchrist C.L.M."/>
            <person name="Crombie A."/>
            <person name="Kalaitzis J.A."/>
            <person name="Vuong D."/>
            <person name="Rutledge P.J."/>
            <person name="Turner P."/>
            <person name="Pitt J.I."/>
            <person name="Lacey E."/>
            <person name="Chooi Y.H."/>
            <person name="Piggott A.M."/>
        </authorList>
    </citation>
    <scope>NUCLEOTIDE SEQUENCE</scope>
    <source>
        <strain evidence="2">MST-FP2251</strain>
    </source>
</reference>
<evidence type="ECO:0000256" key="1">
    <source>
        <dbReference type="SAM" id="SignalP"/>
    </source>
</evidence>